<gene>
    <name evidence="1" type="ORF">RBSWK_05646</name>
</gene>
<dbReference type="EMBL" id="AMWG01000158">
    <property type="protein sequence ID" value="ELP30384.1"/>
    <property type="molecule type" value="Genomic_DNA"/>
</dbReference>
<protein>
    <submittedName>
        <fullName evidence="1">Uncharacterized protein</fullName>
    </submittedName>
</protein>
<dbReference type="Proteomes" id="UP000010959">
    <property type="component" value="Unassembled WGS sequence"/>
</dbReference>
<reference evidence="1 2" key="1">
    <citation type="journal article" date="2013" name="Mar. Genomics">
        <title>Expression of sulfatases in Rhodopirellula baltica and the diversity of sulfatases in the genus Rhodopirellula.</title>
        <authorList>
            <person name="Wegner C.E."/>
            <person name="Richter-Heitmann T."/>
            <person name="Klindworth A."/>
            <person name="Klockow C."/>
            <person name="Richter M."/>
            <person name="Achstetter T."/>
            <person name="Glockner F.O."/>
            <person name="Harder J."/>
        </authorList>
    </citation>
    <scope>NUCLEOTIDE SEQUENCE [LARGE SCALE GENOMIC DNA]</scope>
    <source>
        <strain evidence="1 2">SWK14</strain>
    </source>
</reference>
<proteinExistence type="predicted"/>
<dbReference type="PATRIC" id="fig|993516.3.peg.6042"/>
<accession>L7C860</accession>
<name>L7C860_RHOBT</name>
<organism evidence="1 2">
    <name type="scientific">Rhodopirellula baltica SWK14</name>
    <dbReference type="NCBI Taxonomy" id="993516"/>
    <lineage>
        <taxon>Bacteria</taxon>
        <taxon>Pseudomonadati</taxon>
        <taxon>Planctomycetota</taxon>
        <taxon>Planctomycetia</taxon>
        <taxon>Pirellulales</taxon>
        <taxon>Pirellulaceae</taxon>
        <taxon>Rhodopirellula</taxon>
    </lineage>
</organism>
<evidence type="ECO:0000313" key="2">
    <source>
        <dbReference type="Proteomes" id="UP000010959"/>
    </source>
</evidence>
<sequence>MRLVRVSRGVEQELVVIQSLNQIKMESQWCSVVTRSGWTRSGKTT</sequence>
<evidence type="ECO:0000313" key="1">
    <source>
        <dbReference type="EMBL" id="ELP30384.1"/>
    </source>
</evidence>
<comment type="caution">
    <text evidence="1">The sequence shown here is derived from an EMBL/GenBank/DDBJ whole genome shotgun (WGS) entry which is preliminary data.</text>
</comment>
<dbReference type="AlphaFoldDB" id="L7C860"/>